<dbReference type="EMBL" id="JBIPKE010000020">
    <property type="protein sequence ID" value="MFH6985932.1"/>
    <property type="molecule type" value="Genomic_DNA"/>
</dbReference>
<dbReference type="Pfam" id="PF04773">
    <property type="entry name" value="FecR"/>
    <property type="match status" value="1"/>
</dbReference>
<feature type="transmembrane region" description="Helical" evidence="1">
    <location>
        <begin position="71"/>
        <end position="91"/>
    </location>
</feature>
<gene>
    <name evidence="4" type="ORF">ACHKAR_20930</name>
</gene>
<evidence type="ECO:0000259" key="3">
    <source>
        <dbReference type="Pfam" id="PF16344"/>
    </source>
</evidence>
<dbReference type="Proteomes" id="UP001610063">
    <property type="component" value="Unassembled WGS sequence"/>
</dbReference>
<dbReference type="PANTHER" id="PTHR30273">
    <property type="entry name" value="PERIPLASMIC SIGNAL SENSOR AND SIGMA FACTOR ACTIVATOR FECR-RELATED"/>
    <property type="match status" value="1"/>
</dbReference>
<feature type="domain" description="FecR protein" evidence="2">
    <location>
        <begin position="99"/>
        <end position="190"/>
    </location>
</feature>
<reference evidence="4 5" key="1">
    <citation type="journal article" date="2013" name="Int. J. Syst. Evol. Microbiol.">
        <title>Marinoscillum luteum sp. nov., isolated from marine sediment.</title>
        <authorList>
            <person name="Cha I.T."/>
            <person name="Park S.J."/>
            <person name="Kim S.J."/>
            <person name="Kim J.G."/>
            <person name="Jung M.Y."/>
            <person name="Shin K.S."/>
            <person name="Kwon K.K."/>
            <person name="Yang S.H."/>
            <person name="Seo Y.S."/>
            <person name="Rhee S.K."/>
        </authorList>
    </citation>
    <scope>NUCLEOTIDE SEQUENCE [LARGE SCALE GENOMIC DNA]</scope>
    <source>
        <strain evidence="4 5">KCTC 23939</strain>
    </source>
</reference>
<dbReference type="InterPro" id="IPR012373">
    <property type="entry name" value="Ferrdict_sens_TM"/>
</dbReference>
<dbReference type="RefSeq" id="WP_395419390.1">
    <property type="nucleotide sequence ID" value="NZ_JBIPKE010000020.1"/>
</dbReference>
<keyword evidence="1" id="KW-0812">Transmembrane</keyword>
<dbReference type="Pfam" id="PF16344">
    <property type="entry name" value="FecR_C"/>
    <property type="match status" value="1"/>
</dbReference>
<evidence type="ECO:0000313" key="4">
    <source>
        <dbReference type="EMBL" id="MFH6985932.1"/>
    </source>
</evidence>
<name>A0ABW7NEL5_9BACT</name>
<feature type="domain" description="Protein FecR C-terminal" evidence="3">
    <location>
        <begin position="233"/>
        <end position="297"/>
    </location>
</feature>
<evidence type="ECO:0000259" key="2">
    <source>
        <dbReference type="Pfam" id="PF04773"/>
    </source>
</evidence>
<keyword evidence="5" id="KW-1185">Reference proteome</keyword>
<organism evidence="4 5">
    <name type="scientific">Marinoscillum luteum</name>
    <dbReference type="NCBI Taxonomy" id="861051"/>
    <lineage>
        <taxon>Bacteria</taxon>
        <taxon>Pseudomonadati</taxon>
        <taxon>Bacteroidota</taxon>
        <taxon>Cytophagia</taxon>
        <taxon>Cytophagales</taxon>
        <taxon>Reichenbachiellaceae</taxon>
        <taxon>Marinoscillum</taxon>
    </lineage>
</organism>
<comment type="caution">
    <text evidence="4">The sequence shown here is derived from an EMBL/GenBank/DDBJ whole genome shotgun (WGS) entry which is preliminary data.</text>
</comment>
<evidence type="ECO:0000313" key="5">
    <source>
        <dbReference type="Proteomes" id="UP001610063"/>
    </source>
</evidence>
<accession>A0ABW7NEL5</accession>
<keyword evidence="1" id="KW-0472">Membrane</keyword>
<keyword evidence="1" id="KW-1133">Transmembrane helix</keyword>
<proteinExistence type="predicted"/>
<dbReference type="Gene3D" id="2.60.120.1440">
    <property type="match status" value="1"/>
</dbReference>
<sequence length="300" mass="34094">MADNEHNDQIIKWLNGELPEEQLMQEIGADNLLKYKQIIQEVDQWTPDNESVIFDPAVVTKKGKVMTMTRWMSLSVAASVVLVALFSIWMLRSDRTVHFTKAGETKQITLPDGLSIVTLAANSKVSWTEDDWNSSERRLQIDGKGFFQVEKGTPFSVAFETGEVTVLGTSFEVSEFDESFQVICFEGKVRATDKNQGSRIVSAGEGYLYHHDQWEEKLNVTDTQPSWLQEETKFDNVPLAMVLKTLENEYDIQIIKNNVKLERRFTGSIPNKNLALALKIVFDPLGISYEMKESKLTLSE</sequence>
<protein>
    <submittedName>
        <fullName evidence="4">FecR family protein</fullName>
    </submittedName>
</protein>
<dbReference type="Gene3D" id="3.55.50.30">
    <property type="match status" value="1"/>
</dbReference>
<dbReference type="InterPro" id="IPR032508">
    <property type="entry name" value="FecR_C"/>
</dbReference>
<dbReference type="InterPro" id="IPR006860">
    <property type="entry name" value="FecR"/>
</dbReference>
<dbReference type="PANTHER" id="PTHR30273:SF2">
    <property type="entry name" value="PROTEIN FECR"/>
    <property type="match status" value="1"/>
</dbReference>
<evidence type="ECO:0000256" key="1">
    <source>
        <dbReference type="SAM" id="Phobius"/>
    </source>
</evidence>